<comment type="caution">
    <text evidence="2">The sequence shown here is derived from an EMBL/GenBank/DDBJ whole genome shotgun (WGS) entry which is preliminary data.</text>
</comment>
<accession>A0AAD3D1A5</accession>
<name>A0AAD3D1A5_9STRA</name>
<evidence type="ECO:0000313" key="2">
    <source>
        <dbReference type="EMBL" id="GFH55858.1"/>
    </source>
</evidence>
<gene>
    <name evidence="2" type="ORF">CTEN210_12334</name>
</gene>
<evidence type="ECO:0000256" key="1">
    <source>
        <dbReference type="SAM" id="SignalP"/>
    </source>
</evidence>
<proteinExistence type="predicted"/>
<feature type="signal peptide" evidence="1">
    <location>
        <begin position="1"/>
        <end position="22"/>
    </location>
</feature>
<keyword evidence="1" id="KW-0732">Signal</keyword>
<keyword evidence="3" id="KW-1185">Reference proteome</keyword>
<feature type="chain" id="PRO_5041953497" evidence="1">
    <location>
        <begin position="23"/>
        <end position="201"/>
    </location>
</feature>
<dbReference type="AlphaFoldDB" id="A0AAD3D1A5"/>
<reference evidence="2 3" key="1">
    <citation type="journal article" date="2021" name="Sci. Rep.">
        <title>The genome of the diatom Chaetoceros tenuissimus carries an ancient integrated fragment of an extant virus.</title>
        <authorList>
            <person name="Hongo Y."/>
            <person name="Kimura K."/>
            <person name="Takaki Y."/>
            <person name="Yoshida Y."/>
            <person name="Baba S."/>
            <person name="Kobayashi G."/>
            <person name="Nagasaki K."/>
            <person name="Hano T."/>
            <person name="Tomaru Y."/>
        </authorList>
    </citation>
    <scope>NUCLEOTIDE SEQUENCE [LARGE SCALE GENOMIC DNA]</scope>
    <source>
        <strain evidence="2 3">NIES-3715</strain>
    </source>
</reference>
<dbReference type="EMBL" id="BLLK01000051">
    <property type="protein sequence ID" value="GFH55858.1"/>
    <property type="molecule type" value="Genomic_DNA"/>
</dbReference>
<organism evidence="2 3">
    <name type="scientific">Chaetoceros tenuissimus</name>
    <dbReference type="NCBI Taxonomy" id="426638"/>
    <lineage>
        <taxon>Eukaryota</taxon>
        <taxon>Sar</taxon>
        <taxon>Stramenopiles</taxon>
        <taxon>Ochrophyta</taxon>
        <taxon>Bacillariophyta</taxon>
        <taxon>Coscinodiscophyceae</taxon>
        <taxon>Chaetocerotophycidae</taxon>
        <taxon>Chaetocerotales</taxon>
        <taxon>Chaetocerotaceae</taxon>
        <taxon>Chaetoceros</taxon>
    </lineage>
</organism>
<sequence>MKANLITALLSILSLRFHLGASFTVSHQHSIASSSTLLKGTNKNVEPTSLHLNRRQVLQSVSVLPLLITQSAYAKTIKPNEAFQNLITARNELKEAKYLIASQDIEGLKEYLSDASLKINNYEENAGALLASKNLDAESKKAIGTIRTYGVGADVVIMYGGLKGELDEENPNMNNLFKSAERAWESLNEVIAICKSNGFTE</sequence>
<dbReference type="Proteomes" id="UP001054902">
    <property type="component" value="Unassembled WGS sequence"/>
</dbReference>
<protein>
    <submittedName>
        <fullName evidence="2">Uncharacterized protein</fullName>
    </submittedName>
</protein>
<evidence type="ECO:0000313" key="3">
    <source>
        <dbReference type="Proteomes" id="UP001054902"/>
    </source>
</evidence>